<dbReference type="Proteomes" id="UP001150062">
    <property type="component" value="Unassembled WGS sequence"/>
</dbReference>
<evidence type="ECO:0000313" key="4">
    <source>
        <dbReference type="Proteomes" id="UP001150062"/>
    </source>
</evidence>
<dbReference type="SUPFAM" id="SSF54695">
    <property type="entry name" value="POZ domain"/>
    <property type="match status" value="1"/>
</dbReference>
<protein>
    <submittedName>
        <fullName evidence="3">Btb/poz domain-containing</fullName>
    </submittedName>
</protein>
<dbReference type="InterPro" id="IPR000210">
    <property type="entry name" value="BTB/POZ_dom"/>
</dbReference>
<comment type="caution">
    <text evidence="3">The sequence shown here is derived from an EMBL/GenBank/DDBJ whole genome shotgun (WGS) entry which is preliminary data.</text>
</comment>
<name>A0ABQ8YDI8_9EUKA</name>
<dbReference type="InterPro" id="IPR051481">
    <property type="entry name" value="BTB-POZ/Galectin-3-binding"/>
</dbReference>
<evidence type="ECO:0000256" key="1">
    <source>
        <dbReference type="SAM" id="MobiDB-lite"/>
    </source>
</evidence>
<dbReference type="Pfam" id="PF00651">
    <property type="entry name" value="BTB"/>
    <property type="match status" value="1"/>
</dbReference>
<accession>A0ABQ8YDI8</accession>
<gene>
    <name evidence="3" type="ORF">M0813_02503</name>
</gene>
<dbReference type="EMBL" id="JAOAOG010000173">
    <property type="protein sequence ID" value="KAJ6242655.1"/>
    <property type="molecule type" value="Genomic_DNA"/>
</dbReference>
<dbReference type="PANTHER" id="PTHR24410">
    <property type="entry name" value="HL07962P-RELATED"/>
    <property type="match status" value="1"/>
</dbReference>
<reference evidence="3" key="1">
    <citation type="submission" date="2022-08" db="EMBL/GenBank/DDBJ databases">
        <title>Novel sulfate-reducing endosymbionts in the free-living metamonad Anaeramoeba.</title>
        <authorList>
            <person name="Jerlstrom-Hultqvist J."/>
            <person name="Cepicka I."/>
            <person name="Gallot-Lavallee L."/>
            <person name="Salas-Leiva D."/>
            <person name="Curtis B.A."/>
            <person name="Zahonova K."/>
            <person name="Pipaliya S."/>
            <person name="Dacks J."/>
            <person name="Roger A.J."/>
        </authorList>
    </citation>
    <scope>NUCLEOTIDE SEQUENCE</scope>
    <source>
        <strain evidence="3">Schooner1</strain>
    </source>
</reference>
<dbReference type="InterPro" id="IPR011333">
    <property type="entry name" value="SKP1/BTB/POZ_sf"/>
</dbReference>
<keyword evidence="4" id="KW-1185">Reference proteome</keyword>
<dbReference type="InterPro" id="IPR029062">
    <property type="entry name" value="Class_I_gatase-like"/>
</dbReference>
<dbReference type="PANTHER" id="PTHR24410:SF23">
    <property type="entry name" value="BTB DOMAIN-CONTAINING PROTEIN-RELATED"/>
    <property type="match status" value="1"/>
</dbReference>
<dbReference type="SUPFAM" id="SSF52317">
    <property type="entry name" value="Class I glutamine amidotransferase-like"/>
    <property type="match status" value="1"/>
</dbReference>
<sequence length="608" mass="70137">MQVVPIGKTLLKFLNNKEFSDIKFEVGLQKEVLYGHKLLLSITSGFFKSLFYSNQKWEETKVGSNNIIIPDIEPNVFKLVLEFCYTKKIAFSLEKLFSLLLASDKFQIPELKNYCLHFFNQNLNVINCLKIYDSIFNQSQQELETFPLFKKIINRLDRFIRRHSSKIFCQSNCLNELSNDLVVHCLKYNNLNVKEIDLLERLIERSFFQHKNEKRKDRENEKEEEEDNEKEMENEKEIENENENEEEEEEDNNHNLSNKITTSLDTFLPFIQKNLICQEDLSKLEKKYKIKIKLPLRKGFTNENNSNEHTFNSIVVEKNDKENNKQKKDSQQEQEQENKNENENENEKEKNKDETEREKVLKKVTIKEGIKKKKRYNKENLKVLILHCTEINEEFRKLIALDIIKSIQSTGIKNVDHINLALGGKEKLTLENFQRYDSIFLTFGDDYIPDRSSLGDLLADYVEDGGGLVICSIACCLPDEDLNLQGRIITDGFCPVNRGVAVEGVATTLGEVLLPNHPIMKDVKSWDGGKYSWHIKTDQMKKDATPIAKLSDNTVFIATKKKSPSSGTVIFLNTIPISDGILGSGNMFLLASDGRTILANVAEFAGID</sequence>
<feature type="compositionally biased region" description="Acidic residues" evidence="1">
    <location>
        <begin position="240"/>
        <end position="251"/>
    </location>
</feature>
<dbReference type="SMART" id="SM00225">
    <property type="entry name" value="BTB"/>
    <property type="match status" value="1"/>
</dbReference>
<feature type="region of interest" description="Disordered" evidence="1">
    <location>
        <begin position="213"/>
        <end position="257"/>
    </location>
</feature>
<evidence type="ECO:0000259" key="2">
    <source>
        <dbReference type="PROSITE" id="PS50097"/>
    </source>
</evidence>
<organism evidence="3 4">
    <name type="scientific">Anaeramoeba flamelloides</name>
    <dbReference type="NCBI Taxonomy" id="1746091"/>
    <lineage>
        <taxon>Eukaryota</taxon>
        <taxon>Metamonada</taxon>
        <taxon>Anaeramoebidae</taxon>
        <taxon>Anaeramoeba</taxon>
    </lineage>
</organism>
<feature type="region of interest" description="Disordered" evidence="1">
    <location>
        <begin position="300"/>
        <end position="357"/>
    </location>
</feature>
<dbReference type="PROSITE" id="PS50097">
    <property type="entry name" value="BTB"/>
    <property type="match status" value="1"/>
</dbReference>
<evidence type="ECO:0000313" key="3">
    <source>
        <dbReference type="EMBL" id="KAJ6242655.1"/>
    </source>
</evidence>
<dbReference type="Gene3D" id="3.30.710.10">
    <property type="entry name" value="Potassium Channel Kv1.1, Chain A"/>
    <property type="match status" value="1"/>
</dbReference>
<feature type="compositionally biased region" description="Polar residues" evidence="1">
    <location>
        <begin position="301"/>
        <end position="313"/>
    </location>
</feature>
<proteinExistence type="predicted"/>
<feature type="domain" description="BTB" evidence="2">
    <location>
        <begin position="20"/>
        <end position="93"/>
    </location>
</feature>
<feature type="compositionally biased region" description="Basic and acidic residues" evidence="1">
    <location>
        <begin position="317"/>
        <end position="357"/>
    </location>
</feature>